<evidence type="ECO:0000259" key="10">
    <source>
        <dbReference type="Pfam" id="PF07540"/>
    </source>
</evidence>
<evidence type="ECO:0000256" key="6">
    <source>
        <dbReference type="ARBA" id="ARBA00032937"/>
    </source>
</evidence>
<reference evidence="12" key="1">
    <citation type="journal article" date="2008" name="Insect Biochem. Mol. Biol.">
        <title>The genome of a lepidopteran model insect, the silkworm Bombyx mori.</title>
        <authorList>
            <consortium name="International Silkworm Genome Consortium"/>
        </authorList>
    </citation>
    <scope>NUCLEOTIDE SEQUENCE [LARGE SCALE GENOMIC DNA]</scope>
    <source>
        <strain evidence="12">p50T</strain>
    </source>
</reference>
<dbReference type="Pfam" id="PF03914">
    <property type="entry name" value="CBF"/>
    <property type="match status" value="1"/>
</dbReference>
<evidence type="ECO:0000256" key="5">
    <source>
        <dbReference type="ARBA" id="ARBA00032701"/>
    </source>
</evidence>
<dbReference type="GO" id="GO:0006270">
    <property type="term" value="P:DNA replication initiation"/>
    <property type="evidence" value="ECO:0007669"/>
    <property type="project" value="TreeGrafter"/>
</dbReference>
<dbReference type="InterPro" id="IPR016903">
    <property type="entry name" value="Nucleolar_cplx-assoc_3"/>
</dbReference>
<dbReference type="GO" id="GO:0003682">
    <property type="term" value="F:chromatin binding"/>
    <property type="evidence" value="ECO:0007669"/>
    <property type="project" value="TreeGrafter"/>
</dbReference>
<feature type="compositionally biased region" description="Polar residues" evidence="8">
    <location>
        <begin position="78"/>
        <end position="89"/>
    </location>
</feature>
<evidence type="ECO:0000259" key="9">
    <source>
        <dbReference type="Pfam" id="PF03914"/>
    </source>
</evidence>
<keyword evidence="12" id="KW-1185">Reference proteome</keyword>
<feature type="compositionally biased region" description="Acidic residues" evidence="8">
    <location>
        <begin position="57"/>
        <end position="70"/>
    </location>
</feature>
<feature type="compositionally biased region" description="Basic residues" evidence="8">
    <location>
        <begin position="1"/>
        <end position="39"/>
    </location>
</feature>
<dbReference type="PANTHER" id="PTHR14428:SF5">
    <property type="entry name" value="NUCLEOLAR COMPLEX PROTEIN 3 HOMOLOG"/>
    <property type="match status" value="1"/>
</dbReference>
<comment type="similarity">
    <text evidence="2">Belongs to the CBF/MAK21 family.</text>
</comment>
<organism evidence="11 12">
    <name type="scientific">Bombyx mori</name>
    <name type="common">Silk moth</name>
    <dbReference type="NCBI Taxonomy" id="7091"/>
    <lineage>
        <taxon>Eukaryota</taxon>
        <taxon>Metazoa</taxon>
        <taxon>Ecdysozoa</taxon>
        <taxon>Arthropoda</taxon>
        <taxon>Hexapoda</taxon>
        <taxon>Insecta</taxon>
        <taxon>Pterygota</taxon>
        <taxon>Neoptera</taxon>
        <taxon>Endopterygota</taxon>
        <taxon>Lepidoptera</taxon>
        <taxon>Glossata</taxon>
        <taxon>Ditrysia</taxon>
        <taxon>Bombycoidea</taxon>
        <taxon>Bombycidae</taxon>
        <taxon>Bombycinae</taxon>
        <taxon>Bombyx</taxon>
    </lineage>
</organism>
<keyword evidence="4" id="KW-0539">Nucleus</keyword>
<feature type="compositionally biased region" description="Acidic residues" evidence="8">
    <location>
        <begin position="123"/>
        <end position="132"/>
    </location>
</feature>
<protein>
    <recommendedName>
        <fullName evidence="6">NOC3-like protein</fullName>
    </recommendedName>
    <alternativeName>
        <fullName evidence="5">Nucleolar complex-associated protein 3-like protein</fullName>
    </alternativeName>
</protein>
<dbReference type="InterPro" id="IPR005612">
    <property type="entry name" value="CCAAT-binding_factor"/>
</dbReference>
<accession>A0A8R2LXZ9</accession>
<proteinExistence type="inferred from homology"/>
<sequence length="810" mass="90605">MAKKGKIKISKVKRNNHTTNKMRKQGQLKLQRHRTKVQKQNHPQSKPQADYSSESESSSEEWADMLDEGEQQYILNRLSKQPQLLSNIPDTEEQKTKSRKRVKVDKERPMKLKRVMPSSDSGAETDEESGSELEEKYEQELAERPAKRMKSLLPIKTKEGITERTEECEDSETESEKHDEIKPEAPSKEDHDESSSDSGLLGTPEECDTPDREPADDNVISAVDLMVARKEKLNNDKLRIGALCSSLLESPEKKLKNFFPILYLMEERLKDGSLNLHSVRKLATLSAYEVFKDILPEYQIRHQDYSNVKLKKDTLALYKYEKELLEMYKRYLQRLEKAAAVLRRKKGDTRKPEAWSRELGVLSVRCLCGMLDARPGFNYSSNIAQTLVPFLDCADPQARGLVTDCCANVFAHDNKGEITLVIVRLINQLVKRRGERLHPSALDCLLSLKIKDVDIDAEADIKFKKKQDEKHKKRIVNLSKKEKKRAKKLKEVEKELLETQAQEDEAARKRQLTEVVKTVFHIYFRLLKSAPSSKLLVAALDGISKFGHVINLELYSDLVRVLCALLGAESPRGAGLRAARCGLGVLAAAGDALALDPARFHAYLYANMLYAHAGVCPPAGGTQDSAPVVLGAAAQVCGRARLVPGAVLQALGKRLGTLALQLPPAGALAALALLHRLATQSKAVSALLVREDEPGGAGRFDPLLPSPEHCHADTTHLYELAALRRHHHPAVRRAAARLPRGDLPDDLAKMSTDQILEAYDCSQMAFKPAVPPPGHVQTPRKRTPGHAWTQPSLKEYCLNIEKNIEMSIKL</sequence>
<evidence type="ECO:0000256" key="4">
    <source>
        <dbReference type="ARBA" id="ARBA00023242"/>
    </source>
</evidence>
<dbReference type="EnsemblMetazoa" id="XM_038012070.1">
    <property type="protein sequence ID" value="XP_037867998.1"/>
    <property type="gene ID" value="LOC101735377"/>
</dbReference>
<feature type="compositionally biased region" description="Basic and acidic residues" evidence="8">
    <location>
        <begin position="174"/>
        <end position="194"/>
    </location>
</feature>
<keyword evidence="3 7" id="KW-0175">Coiled coil</keyword>
<reference evidence="11" key="2">
    <citation type="submission" date="2022-06" db="UniProtKB">
        <authorList>
            <consortium name="EnsemblMetazoa"/>
        </authorList>
    </citation>
    <scope>IDENTIFICATION</scope>
    <source>
        <strain evidence="11">p50T (Dazao)</strain>
    </source>
</reference>
<comment type="subcellular location">
    <subcellularLocation>
        <location evidence="1">Nucleus</location>
        <location evidence="1">Nucleolus</location>
    </subcellularLocation>
</comment>
<dbReference type="PANTHER" id="PTHR14428">
    <property type="entry name" value="NUCLEOLAR COMPLEX PROTEIN 3"/>
    <property type="match status" value="1"/>
</dbReference>
<evidence type="ECO:0000256" key="3">
    <source>
        <dbReference type="ARBA" id="ARBA00023054"/>
    </source>
</evidence>
<feature type="region of interest" description="Disordered" evidence="8">
    <location>
        <begin position="1"/>
        <end position="217"/>
    </location>
</feature>
<feature type="compositionally biased region" description="Basic and acidic residues" evidence="8">
    <location>
        <begin position="156"/>
        <end position="165"/>
    </location>
</feature>
<evidence type="ECO:0000313" key="12">
    <source>
        <dbReference type="Proteomes" id="UP000005204"/>
    </source>
</evidence>
<feature type="coiled-coil region" evidence="7">
    <location>
        <begin position="475"/>
        <end position="509"/>
    </location>
</feature>
<evidence type="ECO:0000256" key="1">
    <source>
        <dbReference type="ARBA" id="ARBA00004604"/>
    </source>
</evidence>
<evidence type="ECO:0000313" key="11">
    <source>
        <dbReference type="EnsemblMetazoa" id="XP_037867998.1"/>
    </source>
</evidence>
<evidence type="ECO:0000256" key="2">
    <source>
        <dbReference type="ARBA" id="ARBA00007797"/>
    </source>
</evidence>
<dbReference type="Pfam" id="PF07540">
    <property type="entry name" value="NOC3p"/>
    <property type="match status" value="1"/>
</dbReference>
<feature type="domain" description="Nucleolar complex-associated protein 3 N-terminal" evidence="10">
    <location>
        <begin position="236"/>
        <end position="331"/>
    </location>
</feature>
<dbReference type="InterPro" id="IPR016024">
    <property type="entry name" value="ARM-type_fold"/>
</dbReference>
<dbReference type="GO" id="GO:0005730">
    <property type="term" value="C:nucleolus"/>
    <property type="evidence" value="ECO:0007669"/>
    <property type="project" value="UniProtKB-SubCell"/>
</dbReference>
<dbReference type="AlphaFoldDB" id="A0A8R2LXZ9"/>
<dbReference type="Proteomes" id="UP000005204">
    <property type="component" value="Unassembled WGS sequence"/>
</dbReference>
<feature type="compositionally biased region" description="Polar residues" evidence="8">
    <location>
        <begin position="40"/>
        <end position="51"/>
    </location>
</feature>
<evidence type="ECO:0000256" key="7">
    <source>
        <dbReference type="SAM" id="Coils"/>
    </source>
</evidence>
<feature type="compositionally biased region" description="Basic and acidic residues" evidence="8">
    <location>
        <begin position="133"/>
        <end position="146"/>
    </location>
</feature>
<dbReference type="InterPro" id="IPR011501">
    <property type="entry name" value="Noc3_N"/>
</dbReference>
<evidence type="ECO:0000256" key="8">
    <source>
        <dbReference type="SAM" id="MobiDB-lite"/>
    </source>
</evidence>
<feature type="domain" description="CCAAT-binding factor" evidence="9">
    <location>
        <begin position="596"/>
        <end position="735"/>
    </location>
</feature>
<dbReference type="SUPFAM" id="SSF48371">
    <property type="entry name" value="ARM repeat"/>
    <property type="match status" value="1"/>
</dbReference>
<name>A0A8R2LXZ9_BOMMO</name>